<dbReference type="PANTHER" id="PTHR36573:SF1">
    <property type="entry name" value="INTERMEMBRANE PHOSPHOLIPID TRANSPORT SYSTEM BINDING PROTEIN MLAC"/>
    <property type="match status" value="1"/>
</dbReference>
<comment type="caution">
    <text evidence="2">The sequence shown here is derived from an EMBL/GenBank/DDBJ whole genome shotgun (WGS) entry which is preliminary data.</text>
</comment>
<feature type="chain" id="PRO_5012406315" evidence="1">
    <location>
        <begin position="24"/>
        <end position="215"/>
    </location>
</feature>
<dbReference type="InterPro" id="IPR008869">
    <property type="entry name" value="MlaC/ttg2D"/>
</dbReference>
<protein>
    <submittedName>
        <fullName evidence="2">ABC transporter</fullName>
    </submittedName>
</protein>
<dbReference type="Gene3D" id="3.10.450.710">
    <property type="entry name" value="Tgt2/MlaC"/>
    <property type="match status" value="1"/>
</dbReference>
<organism evidence="2 3">
    <name type="scientific">Teichococcus rhizosphaerae</name>
    <dbReference type="NCBI Taxonomy" id="1335062"/>
    <lineage>
        <taxon>Bacteria</taxon>
        <taxon>Pseudomonadati</taxon>
        <taxon>Pseudomonadota</taxon>
        <taxon>Alphaproteobacteria</taxon>
        <taxon>Acetobacterales</taxon>
        <taxon>Roseomonadaceae</taxon>
        <taxon>Roseomonas</taxon>
    </lineage>
</organism>
<proteinExistence type="predicted"/>
<keyword evidence="3" id="KW-1185">Reference proteome</keyword>
<dbReference type="EMBL" id="PDNU01000008">
    <property type="protein sequence ID" value="PHK95674.1"/>
    <property type="molecule type" value="Genomic_DNA"/>
</dbReference>
<dbReference type="PROSITE" id="PS51318">
    <property type="entry name" value="TAT"/>
    <property type="match status" value="1"/>
</dbReference>
<accession>A0A2C7AF31</accession>
<dbReference type="InterPro" id="IPR006311">
    <property type="entry name" value="TAT_signal"/>
</dbReference>
<dbReference type="AlphaFoldDB" id="A0A2C7AF31"/>
<reference evidence="2 3" key="1">
    <citation type="submission" date="2017-10" db="EMBL/GenBank/DDBJ databases">
        <authorList>
            <person name="Banno H."/>
            <person name="Chua N.-H."/>
        </authorList>
    </citation>
    <scope>NUCLEOTIDE SEQUENCE [LARGE SCALE GENOMIC DNA]</scope>
    <source>
        <strain evidence="2 3">YW11</strain>
    </source>
</reference>
<feature type="signal peptide" evidence="1">
    <location>
        <begin position="1"/>
        <end position="23"/>
    </location>
</feature>
<dbReference type="Pfam" id="PF05494">
    <property type="entry name" value="MlaC"/>
    <property type="match status" value="1"/>
</dbReference>
<evidence type="ECO:0000256" key="1">
    <source>
        <dbReference type="SAM" id="SignalP"/>
    </source>
</evidence>
<dbReference type="PANTHER" id="PTHR36573">
    <property type="entry name" value="INTERMEMBRANE PHOSPHOLIPID TRANSPORT SYSTEM BINDING PROTEIN MLAC"/>
    <property type="match status" value="1"/>
</dbReference>
<dbReference type="Proteomes" id="UP000223527">
    <property type="component" value="Unassembled WGS sequence"/>
</dbReference>
<name>A0A2C7AF31_9PROT</name>
<dbReference type="OrthoDB" id="8099120at2"/>
<dbReference type="InterPro" id="IPR042245">
    <property type="entry name" value="Tgt2/MlaC_sf"/>
</dbReference>
<gene>
    <name evidence="2" type="ORF">CR162_07455</name>
</gene>
<evidence type="ECO:0000313" key="3">
    <source>
        <dbReference type="Proteomes" id="UP000223527"/>
    </source>
</evidence>
<sequence>MRPNRMNRRFLLAAAWAAPFSLAALGTAPARAEMDINRAAGFIESTGQELVGALNSRAPVAERRQRVAAILRRAVDVEGVGRFILGRWWRTASPAEQQEYLKLFEETLIRNLSARFGEYEGVRFSLGRSQQRTEDDALVNTIIERPNTAPFSLDWRVGEVEGQPRVVDVIAEGTSLRLTQRSEYSAVISRNGGQVSALLDAMRRQVATLAAREGR</sequence>
<evidence type="ECO:0000313" key="2">
    <source>
        <dbReference type="EMBL" id="PHK95674.1"/>
    </source>
</evidence>
<keyword evidence="1" id="KW-0732">Signal</keyword>